<dbReference type="SMART" id="SM00091">
    <property type="entry name" value="PAS"/>
    <property type="match status" value="1"/>
</dbReference>
<dbReference type="PRINTS" id="PR00344">
    <property type="entry name" value="BCTRLSENSOR"/>
</dbReference>
<dbReference type="PANTHER" id="PTHR43047:SF64">
    <property type="entry name" value="HISTIDINE KINASE CONTAINING CHEY-HOMOLOGOUS RECEIVER DOMAIN AND PAS DOMAIN-RELATED"/>
    <property type="match status" value="1"/>
</dbReference>
<dbReference type="RefSeq" id="WP_108130833.1">
    <property type="nucleotide sequence ID" value="NZ_QBKP01000031.1"/>
</dbReference>
<dbReference type="InterPro" id="IPR003661">
    <property type="entry name" value="HisK_dim/P_dom"/>
</dbReference>
<evidence type="ECO:0000256" key="15">
    <source>
        <dbReference type="SAM" id="Phobius"/>
    </source>
</evidence>
<evidence type="ECO:0000256" key="1">
    <source>
        <dbReference type="ARBA" id="ARBA00000085"/>
    </source>
</evidence>
<accession>A0A2T6ABP7</accession>
<protein>
    <recommendedName>
        <fullName evidence="3">histidine kinase</fullName>
        <ecNumber evidence="3">2.7.13.3</ecNumber>
    </recommendedName>
</protein>
<name>A0A2T6ABP7_9RHOB</name>
<evidence type="ECO:0000259" key="18">
    <source>
        <dbReference type="PROSITE" id="PS50112"/>
    </source>
</evidence>
<organism evidence="19 20">
    <name type="scientific">Gemmobacter caeni</name>
    <dbReference type="NCBI Taxonomy" id="589035"/>
    <lineage>
        <taxon>Bacteria</taxon>
        <taxon>Pseudomonadati</taxon>
        <taxon>Pseudomonadota</taxon>
        <taxon>Alphaproteobacteria</taxon>
        <taxon>Rhodobacterales</taxon>
        <taxon>Paracoccaceae</taxon>
        <taxon>Gemmobacter</taxon>
    </lineage>
</organism>
<evidence type="ECO:0000256" key="8">
    <source>
        <dbReference type="ARBA" id="ARBA00022692"/>
    </source>
</evidence>
<dbReference type="Gene3D" id="1.20.120.160">
    <property type="entry name" value="HPT domain"/>
    <property type="match status" value="1"/>
</dbReference>
<comment type="subcellular location">
    <subcellularLocation>
        <location evidence="2">Cell inner membrane</location>
        <topology evidence="2">Multi-pass membrane protein</topology>
    </subcellularLocation>
</comment>
<dbReference type="Gene3D" id="3.40.50.2300">
    <property type="match status" value="1"/>
</dbReference>
<keyword evidence="13 15" id="KW-0472">Membrane</keyword>
<evidence type="ECO:0000259" key="16">
    <source>
        <dbReference type="PROSITE" id="PS50109"/>
    </source>
</evidence>
<dbReference type="OrthoDB" id="9801651at2"/>
<evidence type="ECO:0000256" key="10">
    <source>
        <dbReference type="ARBA" id="ARBA00022840"/>
    </source>
</evidence>
<keyword evidence="10" id="KW-0067">ATP-binding</keyword>
<feature type="modified residue" description="4-aspartylphosphate" evidence="14">
    <location>
        <position position="669"/>
    </location>
</feature>
<dbReference type="PROSITE" id="PS50109">
    <property type="entry name" value="HIS_KIN"/>
    <property type="match status" value="1"/>
</dbReference>
<evidence type="ECO:0000256" key="3">
    <source>
        <dbReference type="ARBA" id="ARBA00012438"/>
    </source>
</evidence>
<sequence length="871" mass="93939">MPGSGLNPAADRKRRRLRRLRLLVVSAILAILFGIMGAMTQNVVAQLNTLRSAASDNLQWTLSQVDAEFLRFRHALDTARVEVHLGQTTAAQLADLRKRFDIFYSRIDTFRATGTYSTLRRNAEFKQNFEVIRQARDRMSALADLPDAGLVAALDQMDREAETVAPVVRALSVMGLAQFATHSDATRIAVTTTLARLALMAGGMFVAISLLAVLLLRMYRLSERRAVDQMLTTARMRTVIQTSLDGIVVCDRAARILDFSPAAEAIFGCTVEEVTGQDLLTLVKPEEDRDRSLAAALRNPAPETLGRLYVDGIGRDGRVFPAEISLRVAEGDQGQIFVLFIRDISQIRQAEADLIEAHDRAVAGEKAKAEFVAVMSHEMRTPLNGLLGTMSLLADTRLDPQQKTYLGSMEVSGRLLSALVNDVLDISQLEAGMMRLQSRPFRLSDIVEDVIANQHGLARVNGITLDWGWQSPPFEPAVGDPDKIRQVLLNFVNNAIKFTPRGGVRIEIEALDPAAPVSEVELRVIDTGLGIAEADLERIFRDFEMIDSSYGRRSGTGLGLGISRRLAGLMGGEVGVESTQGEGSVFWMRLPLERSAAALPLPEGTAAVPPDAAAPGHALSVLIVEDNEINRIILHDMVTLAGHAVTEACDGREGVARAAETRFDVILMDISMPVMDGRAATRAIRMGTGASAAAPIVAITAHALPEEVAAFRAAGMTDVLKKPINRKELLAALAEVSGAAPQAEGMGAVARPTGPLFDASRLVPDDSAPVSAALRALTGRFIDQMDAMALDLADEPQAGDPAARMQLLHRCAGAAGTFGAVALHARLHAIETAWKSGDSQPLADAARNIPPLWQETRGQILAWLERMPPGA</sequence>
<evidence type="ECO:0000256" key="14">
    <source>
        <dbReference type="PROSITE-ProRule" id="PRU00169"/>
    </source>
</evidence>
<dbReference type="SUPFAM" id="SSF47384">
    <property type="entry name" value="Homodimeric domain of signal transducing histidine kinase"/>
    <property type="match status" value="1"/>
</dbReference>
<dbReference type="GO" id="GO:0005886">
    <property type="term" value="C:plasma membrane"/>
    <property type="evidence" value="ECO:0007669"/>
    <property type="project" value="UniProtKB-SubCell"/>
</dbReference>
<dbReference type="SMART" id="SM00448">
    <property type="entry name" value="REC"/>
    <property type="match status" value="1"/>
</dbReference>
<dbReference type="Pfam" id="PF01627">
    <property type="entry name" value="Hpt"/>
    <property type="match status" value="1"/>
</dbReference>
<feature type="transmembrane region" description="Helical" evidence="15">
    <location>
        <begin position="197"/>
        <end position="216"/>
    </location>
</feature>
<dbReference type="NCBIfam" id="TIGR00229">
    <property type="entry name" value="sensory_box"/>
    <property type="match status" value="1"/>
</dbReference>
<dbReference type="Gene3D" id="3.30.565.10">
    <property type="entry name" value="Histidine kinase-like ATPase, C-terminal domain"/>
    <property type="match status" value="1"/>
</dbReference>
<evidence type="ECO:0000256" key="4">
    <source>
        <dbReference type="ARBA" id="ARBA00022475"/>
    </source>
</evidence>
<dbReference type="EMBL" id="QBKP01000031">
    <property type="protein sequence ID" value="PTX41239.1"/>
    <property type="molecule type" value="Genomic_DNA"/>
</dbReference>
<dbReference type="Gene3D" id="3.30.450.20">
    <property type="entry name" value="PAS domain"/>
    <property type="match status" value="1"/>
</dbReference>
<dbReference type="InterPro" id="IPR001789">
    <property type="entry name" value="Sig_transdc_resp-reg_receiver"/>
</dbReference>
<gene>
    <name evidence="19" type="ORF">C8N34_13123</name>
</gene>
<dbReference type="SMART" id="SM00388">
    <property type="entry name" value="HisKA"/>
    <property type="match status" value="1"/>
</dbReference>
<dbReference type="GO" id="GO:0006355">
    <property type="term" value="P:regulation of DNA-templated transcription"/>
    <property type="evidence" value="ECO:0007669"/>
    <property type="project" value="InterPro"/>
</dbReference>
<reference evidence="19 20" key="1">
    <citation type="submission" date="2018-04" db="EMBL/GenBank/DDBJ databases">
        <title>Genomic Encyclopedia of Archaeal and Bacterial Type Strains, Phase II (KMG-II): from individual species to whole genera.</title>
        <authorList>
            <person name="Goeker M."/>
        </authorList>
    </citation>
    <scope>NUCLEOTIDE SEQUENCE [LARGE SCALE GENOMIC DNA]</scope>
    <source>
        <strain evidence="19 20">DSM 21823</strain>
    </source>
</reference>
<evidence type="ECO:0000256" key="7">
    <source>
        <dbReference type="ARBA" id="ARBA00022679"/>
    </source>
</evidence>
<dbReference type="InterPro" id="IPR035965">
    <property type="entry name" value="PAS-like_dom_sf"/>
</dbReference>
<keyword evidence="11 15" id="KW-1133">Transmembrane helix</keyword>
<dbReference type="InterPro" id="IPR000014">
    <property type="entry name" value="PAS"/>
</dbReference>
<dbReference type="SMART" id="SM00387">
    <property type="entry name" value="HATPase_c"/>
    <property type="match status" value="1"/>
</dbReference>
<dbReference type="SUPFAM" id="SSF55785">
    <property type="entry name" value="PYP-like sensor domain (PAS domain)"/>
    <property type="match status" value="1"/>
</dbReference>
<dbReference type="Pfam" id="PF00512">
    <property type="entry name" value="HisKA"/>
    <property type="match status" value="1"/>
</dbReference>
<dbReference type="Pfam" id="PF00072">
    <property type="entry name" value="Response_reg"/>
    <property type="match status" value="1"/>
</dbReference>
<feature type="domain" description="Histidine kinase" evidence="16">
    <location>
        <begin position="374"/>
        <end position="594"/>
    </location>
</feature>
<dbReference type="PROSITE" id="PS50110">
    <property type="entry name" value="RESPONSE_REGULATORY"/>
    <property type="match status" value="1"/>
</dbReference>
<dbReference type="CDD" id="cd17546">
    <property type="entry name" value="REC_hyHK_CKI1_RcsC-like"/>
    <property type="match status" value="1"/>
</dbReference>
<evidence type="ECO:0000256" key="5">
    <source>
        <dbReference type="ARBA" id="ARBA00022519"/>
    </source>
</evidence>
<dbReference type="FunFam" id="3.30.565.10:FF:000010">
    <property type="entry name" value="Sensor histidine kinase RcsC"/>
    <property type="match status" value="1"/>
</dbReference>
<comment type="caution">
    <text evidence="19">The sequence shown here is derived from an EMBL/GenBank/DDBJ whole genome shotgun (WGS) entry which is preliminary data.</text>
</comment>
<keyword evidence="6 14" id="KW-0597">Phosphoprotein</keyword>
<dbReference type="Pfam" id="PF00989">
    <property type="entry name" value="PAS"/>
    <property type="match status" value="1"/>
</dbReference>
<dbReference type="InterPro" id="IPR013767">
    <property type="entry name" value="PAS_fold"/>
</dbReference>
<dbReference type="CDD" id="cd00130">
    <property type="entry name" value="PAS"/>
    <property type="match status" value="1"/>
</dbReference>
<evidence type="ECO:0000259" key="17">
    <source>
        <dbReference type="PROSITE" id="PS50110"/>
    </source>
</evidence>
<evidence type="ECO:0000256" key="6">
    <source>
        <dbReference type="ARBA" id="ARBA00022553"/>
    </source>
</evidence>
<evidence type="ECO:0000256" key="11">
    <source>
        <dbReference type="ARBA" id="ARBA00022989"/>
    </source>
</evidence>
<evidence type="ECO:0000313" key="20">
    <source>
        <dbReference type="Proteomes" id="UP000244224"/>
    </source>
</evidence>
<keyword evidence="7" id="KW-0808">Transferase</keyword>
<proteinExistence type="predicted"/>
<dbReference type="Gene3D" id="1.10.287.130">
    <property type="match status" value="1"/>
</dbReference>
<dbReference type="SUPFAM" id="SSF52172">
    <property type="entry name" value="CheY-like"/>
    <property type="match status" value="1"/>
</dbReference>
<evidence type="ECO:0000256" key="9">
    <source>
        <dbReference type="ARBA" id="ARBA00022777"/>
    </source>
</evidence>
<dbReference type="SUPFAM" id="SSF47226">
    <property type="entry name" value="Histidine-containing phosphotransfer domain, HPT domain"/>
    <property type="match status" value="1"/>
</dbReference>
<evidence type="ECO:0000256" key="2">
    <source>
        <dbReference type="ARBA" id="ARBA00004429"/>
    </source>
</evidence>
<dbReference type="InterPro" id="IPR005467">
    <property type="entry name" value="His_kinase_dom"/>
</dbReference>
<dbReference type="InterPro" id="IPR008207">
    <property type="entry name" value="Sig_transdc_His_kin_Hpt_dom"/>
</dbReference>
<dbReference type="CDD" id="cd16922">
    <property type="entry name" value="HATPase_EvgS-ArcB-TorS-like"/>
    <property type="match status" value="1"/>
</dbReference>
<keyword evidence="9 19" id="KW-0418">Kinase</keyword>
<dbReference type="EC" id="2.7.13.3" evidence="3"/>
<dbReference type="GO" id="GO:0000155">
    <property type="term" value="F:phosphorelay sensor kinase activity"/>
    <property type="evidence" value="ECO:0007669"/>
    <property type="project" value="InterPro"/>
</dbReference>
<comment type="catalytic activity">
    <reaction evidence="1">
        <text>ATP + protein L-histidine = ADP + protein N-phospho-L-histidine.</text>
        <dbReference type="EC" id="2.7.13.3"/>
    </reaction>
</comment>
<keyword evidence="8 15" id="KW-0812">Transmembrane</keyword>
<dbReference type="InterPro" id="IPR036890">
    <property type="entry name" value="HATPase_C_sf"/>
</dbReference>
<dbReference type="Proteomes" id="UP000244224">
    <property type="component" value="Unassembled WGS sequence"/>
</dbReference>
<dbReference type="CDD" id="cd00082">
    <property type="entry name" value="HisKA"/>
    <property type="match status" value="1"/>
</dbReference>
<dbReference type="InterPro" id="IPR003594">
    <property type="entry name" value="HATPase_dom"/>
</dbReference>
<dbReference type="Pfam" id="PF02518">
    <property type="entry name" value="HATPase_c"/>
    <property type="match status" value="1"/>
</dbReference>
<dbReference type="InterPro" id="IPR036641">
    <property type="entry name" value="HPT_dom_sf"/>
</dbReference>
<evidence type="ECO:0000256" key="13">
    <source>
        <dbReference type="ARBA" id="ARBA00023136"/>
    </source>
</evidence>
<dbReference type="PANTHER" id="PTHR43047">
    <property type="entry name" value="TWO-COMPONENT HISTIDINE PROTEIN KINASE"/>
    <property type="match status" value="1"/>
</dbReference>
<dbReference type="InterPro" id="IPR004358">
    <property type="entry name" value="Sig_transdc_His_kin-like_C"/>
</dbReference>
<feature type="domain" description="Response regulatory" evidence="17">
    <location>
        <begin position="620"/>
        <end position="737"/>
    </location>
</feature>
<dbReference type="AlphaFoldDB" id="A0A2T6ABP7"/>
<evidence type="ECO:0000313" key="19">
    <source>
        <dbReference type="EMBL" id="PTX41239.1"/>
    </source>
</evidence>
<keyword evidence="4" id="KW-1003">Cell membrane</keyword>
<keyword evidence="20" id="KW-1185">Reference proteome</keyword>
<keyword evidence="12" id="KW-0902">Two-component regulatory system</keyword>
<dbReference type="PROSITE" id="PS50112">
    <property type="entry name" value="PAS"/>
    <property type="match status" value="1"/>
</dbReference>
<keyword evidence="5" id="KW-0997">Cell inner membrane</keyword>
<dbReference type="SUPFAM" id="SSF55874">
    <property type="entry name" value="ATPase domain of HSP90 chaperone/DNA topoisomerase II/histidine kinase"/>
    <property type="match status" value="1"/>
</dbReference>
<dbReference type="InterPro" id="IPR011006">
    <property type="entry name" value="CheY-like_superfamily"/>
</dbReference>
<feature type="domain" description="PAS" evidence="18">
    <location>
        <begin position="232"/>
        <end position="287"/>
    </location>
</feature>
<evidence type="ECO:0000256" key="12">
    <source>
        <dbReference type="ARBA" id="ARBA00023012"/>
    </source>
</evidence>
<keyword evidence="10" id="KW-0547">Nucleotide-binding</keyword>
<dbReference type="InterPro" id="IPR036097">
    <property type="entry name" value="HisK_dim/P_sf"/>
</dbReference>